<dbReference type="Proteomes" id="UP001204144">
    <property type="component" value="Unassembled WGS sequence"/>
</dbReference>
<dbReference type="InterPro" id="IPR007433">
    <property type="entry name" value="DUF481"/>
</dbReference>
<reference evidence="3 4" key="1">
    <citation type="submission" date="2018-11" db="EMBL/GenBank/DDBJ databases">
        <title>Novel bacteria species description.</title>
        <authorList>
            <person name="Han J.-H."/>
        </authorList>
    </citation>
    <scope>NUCLEOTIDE SEQUENCE [LARGE SCALE GENOMIC DNA]</scope>
    <source>
        <strain evidence="3 4">KCTC23259</strain>
    </source>
</reference>
<feature type="region of interest" description="Disordered" evidence="1">
    <location>
        <begin position="25"/>
        <end position="45"/>
    </location>
</feature>
<sequence>MKKLVLLVLLNFTFFNIYAQVDSTQTTQQTSEDEKEEGDEMPSTEEREALPEWYYSFGADGVYNSGNVNRQLLTLRASINYEKPKSIWGFNTSPKYQYGRNNKILQEREFYADFNNTLFYSQSDVYGLVFGSYEESNLRKINSRFMLGLGVGYKIIGSKNHPNSRIKLGISNAFLKEKTDFYTREDRNIWRNSTRVKLKVELIKDKLFFNNVTFFQPSVTSNYLRWNAFSQIQLKVAKHISFTAALDNSFENINTEGVKNTQINAILGFTYSQSN</sequence>
<feature type="compositionally biased region" description="Acidic residues" evidence="1">
    <location>
        <begin position="31"/>
        <end position="43"/>
    </location>
</feature>
<protein>
    <submittedName>
        <fullName evidence="3">DUF481 domain-containing protein</fullName>
    </submittedName>
</protein>
<dbReference type="AlphaFoldDB" id="A0AAE3H5Z7"/>
<proteinExistence type="predicted"/>
<dbReference type="Pfam" id="PF04338">
    <property type="entry name" value="DUF481"/>
    <property type="match status" value="1"/>
</dbReference>
<evidence type="ECO:0000313" key="4">
    <source>
        <dbReference type="Proteomes" id="UP001204144"/>
    </source>
</evidence>
<organism evidence="3 4">
    <name type="scientific">Lacihabitans soyangensis</name>
    <dbReference type="NCBI Taxonomy" id="869394"/>
    <lineage>
        <taxon>Bacteria</taxon>
        <taxon>Pseudomonadati</taxon>
        <taxon>Bacteroidota</taxon>
        <taxon>Cytophagia</taxon>
        <taxon>Cytophagales</taxon>
        <taxon>Leadbetterellaceae</taxon>
        <taxon>Lacihabitans</taxon>
    </lineage>
</organism>
<name>A0AAE3H5Z7_9BACT</name>
<comment type="caution">
    <text evidence="3">The sequence shown here is derived from an EMBL/GenBank/DDBJ whole genome shotgun (WGS) entry which is preliminary data.</text>
</comment>
<keyword evidence="2" id="KW-0732">Signal</keyword>
<evidence type="ECO:0000256" key="2">
    <source>
        <dbReference type="SAM" id="SignalP"/>
    </source>
</evidence>
<dbReference type="RefSeq" id="WP_255037411.1">
    <property type="nucleotide sequence ID" value="NZ_RJUF01000033.1"/>
</dbReference>
<feature type="signal peptide" evidence="2">
    <location>
        <begin position="1"/>
        <end position="19"/>
    </location>
</feature>
<keyword evidence="4" id="KW-1185">Reference proteome</keyword>
<evidence type="ECO:0000313" key="3">
    <source>
        <dbReference type="EMBL" id="MCP9763635.1"/>
    </source>
</evidence>
<feature type="chain" id="PRO_5042050430" evidence="2">
    <location>
        <begin position="20"/>
        <end position="275"/>
    </location>
</feature>
<evidence type="ECO:0000256" key="1">
    <source>
        <dbReference type="SAM" id="MobiDB-lite"/>
    </source>
</evidence>
<gene>
    <name evidence="3" type="ORF">EGI31_11785</name>
</gene>
<dbReference type="EMBL" id="RJUF01000033">
    <property type="protein sequence ID" value="MCP9763635.1"/>
    <property type="molecule type" value="Genomic_DNA"/>
</dbReference>
<accession>A0AAE3H5Z7</accession>